<gene>
    <name evidence="1" type="ORF">CWB99_02800</name>
</gene>
<evidence type="ECO:0008006" key="3">
    <source>
        <dbReference type="Google" id="ProtNLM"/>
    </source>
</evidence>
<sequence length="151" mass="16997">MTRVRRQHRSDNSVLSVLSYASLSLAFLLLLFVTPRQSLTQALSVVKGKPINHCDYGCAHDRAIKVKLLASGHLYFMYEKVSYPLNEIRELGKLVDKLRIENPTESVWLYISPDASVEDVITASNLFRQHSVNQIVMGTLGTGESAYDQLQ</sequence>
<dbReference type="EMBL" id="PNCI01000007">
    <property type="protein sequence ID" value="TMP31906.1"/>
    <property type="molecule type" value="Genomic_DNA"/>
</dbReference>
<proteinExistence type="predicted"/>
<dbReference type="RefSeq" id="WP_138552558.1">
    <property type="nucleotide sequence ID" value="NZ_PNCH01000038.1"/>
</dbReference>
<accession>A0A5S3WS89</accession>
<evidence type="ECO:0000313" key="2">
    <source>
        <dbReference type="Proteomes" id="UP000310249"/>
    </source>
</evidence>
<organism evidence="1 2">
    <name type="scientific">Pseudoalteromonas rubra</name>
    <dbReference type="NCBI Taxonomy" id="43658"/>
    <lineage>
        <taxon>Bacteria</taxon>
        <taxon>Pseudomonadati</taxon>
        <taxon>Pseudomonadota</taxon>
        <taxon>Gammaproteobacteria</taxon>
        <taxon>Alteromonadales</taxon>
        <taxon>Pseudoalteromonadaceae</taxon>
        <taxon>Pseudoalteromonas</taxon>
    </lineage>
</organism>
<dbReference type="OrthoDB" id="6292252at2"/>
<evidence type="ECO:0000313" key="1">
    <source>
        <dbReference type="EMBL" id="TMP31906.1"/>
    </source>
</evidence>
<reference evidence="1 2" key="1">
    <citation type="submission" date="2018-01" db="EMBL/GenBank/DDBJ databases">
        <authorList>
            <person name="Paulsen S."/>
            <person name="Gram L.K."/>
        </authorList>
    </citation>
    <scope>NUCLEOTIDE SEQUENCE [LARGE SCALE GENOMIC DNA]</scope>
    <source>
        <strain evidence="1 2">S2676</strain>
    </source>
</reference>
<reference evidence="2" key="2">
    <citation type="submission" date="2019-06" db="EMBL/GenBank/DDBJ databases">
        <title>Co-occurence of chitin degradation, pigmentation and bioactivity in marine Pseudoalteromonas.</title>
        <authorList>
            <person name="Sonnenschein E.C."/>
            <person name="Bech P.K."/>
        </authorList>
    </citation>
    <scope>NUCLEOTIDE SEQUENCE [LARGE SCALE GENOMIC DNA]</scope>
    <source>
        <strain evidence="2">S2676</strain>
    </source>
</reference>
<dbReference type="AlphaFoldDB" id="A0A5S3WS89"/>
<dbReference type="Proteomes" id="UP000310249">
    <property type="component" value="Unassembled WGS sequence"/>
</dbReference>
<name>A0A5S3WS89_9GAMM</name>
<comment type="caution">
    <text evidence="1">The sequence shown here is derived from an EMBL/GenBank/DDBJ whole genome shotgun (WGS) entry which is preliminary data.</text>
</comment>
<protein>
    <recommendedName>
        <fullName evidence="3">Biopolymer transporter ExbD</fullName>
    </recommendedName>
</protein>